<sequence>MELRPNHQFDPYGPGADAYYTDEAADVVNNIDWDDPSSFFKAIGAGPGGSMPMPEMKSAPDVRREATARSAKIFNSYETLHEILQRHEATIRKRWIKKTRPQRLKILLNAWPNMPAMHRPDFEAFRKESEADRDRGTKYRDSFLCPFMNQEDLLNTKTLPLLLNARGRHPPSHFAAADIEAMHLGKVSKAIAPVFLNQYIMMLNGMTENTRDYGRLVGWHEHPDAFDWMTKRKQFLPGEGLLILEVQERLLNALVQCCLQLLHDIPESDLTSDLFPVLPEPPLKPESEVTGFESLSIMASEAPYRLPAELDLRLLESLLAARASAAEDHLWALREDPDYFSRTVLDAQEHRQEMLKDTMGRDHPVFSHGQRDVLWARVIGSVVLNAYIELELFSELSSQATKLAAMQEKYAGDISPSKDLPEEYLAALMRFRFYVDQAAKGPLGTLRHTAVASPPLRRLFVREPPLDHQSPKIKVISKPGAKMNDLEVQLIWLLRTLWEDDTTLFLAGMPLVVDETERLIQSEPRARELLSSQITRVVGDLSILSQCLNQLNLYHPWAMTFVAEAAERDEALKKEYAERTQSWGKIFAALHEKSISSRAVTLGQPTGGKFVYPVDKRRTRETVDALRRAEGNLDAFWVSIDHVIIAKAGDLRDSAVRNLLSQPRILQRTREWVEPEKPSPGVPAQQKAIESDPYTLYQPISKFYTAPSAKELDIQKPKTKLKTRGKARPPTPPTQAEVLSKPNPVDPQPSFPVDARALKVFRTIYFNPAATSTPGEVPWNDFLHAMTSVGFTVMKLYGSVWQFQPTRLDVERNIQFHEPHPRGKLPFTVARQYGRRLKRAYGWFGGMFVLAEK</sequence>
<accession>A0A1Q5TE42</accession>
<protein>
    <submittedName>
        <fullName evidence="2">Uncharacterized protein</fullName>
    </submittedName>
</protein>
<dbReference type="STRING" id="1316194.A0A1Q5TE42"/>
<dbReference type="PANTHER" id="PTHR40788">
    <property type="entry name" value="CLR5 DOMAIN-CONTAINING PROTEIN-RELATED"/>
    <property type="match status" value="1"/>
</dbReference>
<dbReference type="AlphaFoldDB" id="A0A1Q5TE42"/>
<evidence type="ECO:0000313" key="3">
    <source>
        <dbReference type="Proteomes" id="UP000186955"/>
    </source>
</evidence>
<dbReference type="OrthoDB" id="2922289at2759"/>
<dbReference type="PANTHER" id="PTHR40788:SF2">
    <property type="entry name" value="CLR5 DOMAIN-CONTAINING PROTEIN"/>
    <property type="match status" value="1"/>
</dbReference>
<organism evidence="2 3">
    <name type="scientific">Penicillium subrubescens</name>
    <dbReference type="NCBI Taxonomy" id="1316194"/>
    <lineage>
        <taxon>Eukaryota</taxon>
        <taxon>Fungi</taxon>
        <taxon>Dikarya</taxon>
        <taxon>Ascomycota</taxon>
        <taxon>Pezizomycotina</taxon>
        <taxon>Eurotiomycetes</taxon>
        <taxon>Eurotiomycetidae</taxon>
        <taxon>Eurotiales</taxon>
        <taxon>Aspergillaceae</taxon>
        <taxon>Penicillium</taxon>
    </lineage>
</organism>
<comment type="caution">
    <text evidence="2">The sequence shown here is derived from an EMBL/GenBank/DDBJ whole genome shotgun (WGS) entry which is preliminary data.</text>
</comment>
<evidence type="ECO:0000313" key="2">
    <source>
        <dbReference type="EMBL" id="OKO98497.1"/>
    </source>
</evidence>
<feature type="compositionally biased region" description="Basic residues" evidence="1">
    <location>
        <begin position="717"/>
        <end position="727"/>
    </location>
</feature>
<dbReference type="EMBL" id="MNBE01000672">
    <property type="protein sequence ID" value="OKO98497.1"/>
    <property type="molecule type" value="Genomic_DNA"/>
</dbReference>
<feature type="region of interest" description="Disordered" evidence="1">
    <location>
        <begin position="714"/>
        <end position="749"/>
    </location>
</feature>
<dbReference type="Proteomes" id="UP000186955">
    <property type="component" value="Unassembled WGS sequence"/>
</dbReference>
<name>A0A1Q5TE42_9EURO</name>
<reference evidence="2 3" key="1">
    <citation type="submission" date="2016-10" db="EMBL/GenBank/DDBJ databases">
        <title>Genome sequence of the ascomycete fungus Penicillium subrubescens.</title>
        <authorList>
            <person name="De Vries R.P."/>
            <person name="Peng M."/>
            <person name="Dilokpimol A."/>
            <person name="Hilden K."/>
            <person name="Makela M.R."/>
            <person name="Grigoriev I."/>
            <person name="Riley R."/>
            <person name="Granchi Z."/>
        </authorList>
    </citation>
    <scope>NUCLEOTIDE SEQUENCE [LARGE SCALE GENOMIC DNA]</scope>
    <source>
        <strain evidence="2 3">CBS 132785</strain>
    </source>
</reference>
<gene>
    <name evidence="2" type="ORF">PENSUB_9173</name>
</gene>
<proteinExistence type="predicted"/>
<evidence type="ECO:0000256" key="1">
    <source>
        <dbReference type="SAM" id="MobiDB-lite"/>
    </source>
</evidence>
<keyword evidence="3" id="KW-1185">Reference proteome</keyword>